<keyword evidence="2" id="KW-0472">Membrane</keyword>
<evidence type="ECO:0008006" key="5">
    <source>
        <dbReference type="Google" id="ProtNLM"/>
    </source>
</evidence>
<proteinExistence type="predicted"/>
<dbReference type="NCBIfam" id="TIGR02532">
    <property type="entry name" value="IV_pilin_GFxxxE"/>
    <property type="match status" value="1"/>
</dbReference>
<dbReference type="Gene3D" id="3.30.700.10">
    <property type="entry name" value="Glycoprotein, Type 4 Pilin"/>
    <property type="match status" value="1"/>
</dbReference>
<dbReference type="InterPro" id="IPR045584">
    <property type="entry name" value="Pilin-like"/>
</dbReference>
<protein>
    <recommendedName>
        <fullName evidence="5">Type II secretion system protein GspG C-terminal domain-containing protein</fullName>
    </recommendedName>
</protein>
<comment type="caution">
    <text evidence="3">The sequence shown here is derived from an EMBL/GenBank/DDBJ whole genome shotgun (WGS) entry which is preliminary data.</text>
</comment>
<evidence type="ECO:0000313" key="3">
    <source>
        <dbReference type="EMBL" id="PIP85291.1"/>
    </source>
</evidence>
<reference evidence="3 4" key="1">
    <citation type="submission" date="2017-09" db="EMBL/GenBank/DDBJ databases">
        <title>Depth-based differentiation of microbial function through sediment-hosted aquifers and enrichment of novel symbionts in the deep terrestrial subsurface.</title>
        <authorList>
            <person name="Probst A.J."/>
            <person name="Ladd B."/>
            <person name="Jarett J.K."/>
            <person name="Geller-Mcgrath D.E."/>
            <person name="Sieber C.M."/>
            <person name="Emerson J.B."/>
            <person name="Anantharaman K."/>
            <person name="Thomas B.C."/>
            <person name="Malmstrom R."/>
            <person name="Stieglmeier M."/>
            <person name="Klingl A."/>
            <person name="Woyke T."/>
            <person name="Ryan C.M."/>
            <person name="Banfield J.F."/>
        </authorList>
    </citation>
    <scope>NUCLEOTIDE SEQUENCE [LARGE SCALE GENOMIC DNA]</scope>
    <source>
        <strain evidence="3">CG22_combo_CG10-13_8_21_14_all_43_12</strain>
    </source>
</reference>
<dbReference type="EMBL" id="PCTR01000142">
    <property type="protein sequence ID" value="PIP85291.1"/>
    <property type="molecule type" value="Genomic_DNA"/>
</dbReference>
<dbReference type="Pfam" id="PF07963">
    <property type="entry name" value="N_methyl"/>
    <property type="match status" value="1"/>
</dbReference>
<evidence type="ECO:0000313" key="4">
    <source>
        <dbReference type="Proteomes" id="UP000231136"/>
    </source>
</evidence>
<keyword evidence="2" id="KW-0812">Transmembrane</keyword>
<dbReference type="GO" id="GO:0015628">
    <property type="term" value="P:protein secretion by the type II secretion system"/>
    <property type="evidence" value="ECO:0007669"/>
    <property type="project" value="InterPro"/>
</dbReference>
<dbReference type="AlphaFoldDB" id="A0A2H0DT96"/>
<sequence>MKKNGFTFVELLVVITIVGVIFAAGVVSFTTITSRSRDARRKADLESVRQALEMCRSLTGSYPVDISSNVTCSVGVVLLAKTPTDPKGCSAGSDYTYSWTSATAYILSAPCFEDGSYQVTNP</sequence>
<evidence type="ECO:0000256" key="1">
    <source>
        <dbReference type="ARBA" id="ARBA00022481"/>
    </source>
</evidence>
<name>A0A2H0DT96_9BACT</name>
<evidence type="ECO:0000256" key="2">
    <source>
        <dbReference type="SAM" id="Phobius"/>
    </source>
</evidence>
<keyword evidence="1" id="KW-0488">Methylation</keyword>
<feature type="transmembrane region" description="Helical" evidence="2">
    <location>
        <begin position="6"/>
        <end position="32"/>
    </location>
</feature>
<accession>A0A2H0DT96</accession>
<dbReference type="GO" id="GO:0015627">
    <property type="term" value="C:type II protein secretion system complex"/>
    <property type="evidence" value="ECO:0007669"/>
    <property type="project" value="InterPro"/>
</dbReference>
<dbReference type="Proteomes" id="UP000231136">
    <property type="component" value="Unassembled WGS sequence"/>
</dbReference>
<dbReference type="InterPro" id="IPR000983">
    <property type="entry name" value="Bac_GSPG_pilin"/>
</dbReference>
<dbReference type="SUPFAM" id="SSF54523">
    <property type="entry name" value="Pili subunits"/>
    <property type="match status" value="1"/>
</dbReference>
<dbReference type="PRINTS" id="PR00813">
    <property type="entry name" value="BCTERIALGSPG"/>
</dbReference>
<dbReference type="InterPro" id="IPR012902">
    <property type="entry name" value="N_methyl_site"/>
</dbReference>
<keyword evidence="2" id="KW-1133">Transmembrane helix</keyword>
<gene>
    <name evidence="3" type="ORF">COW83_05000</name>
</gene>
<organism evidence="3 4">
    <name type="scientific">Candidatus Collierbacteria bacterium CG22_combo_CG10-13_8_21_14_all_43_12</name>
    <dbReference type="NCBI Taxonomy" id="1974537"/>
    <lineage>
        <taxon>Bacteria</taxon>
        <taxon>Candidatus Collieribacteriota</taxon>
    </lineage>
</organism>